<protein>
    <recommendedName>
        <fullName evidence="3">Lipoprotein</fullName>
    </recommendedName>
</protein>
<dbReference type="EMBL" id="PCMW01000067">
    <property type="protein sequence ID" value="PDS23182.1"/>
    <property type="molecule type" value="Genomic_DNA"/>
</dbReference>
<accession>A0A2H3KA07</accession>
<dbReference type="AlphaFoldDB" id="A0A2H3KA07"/>
<dbReference type="PROSITE" id="PS51257">
    <property type="entry name" value="PROKAR_LIPOPROTEIN"/>
    <property type="match status" value="1"/>
</dbReference>
<comment type="caution">
    <text evidence="1">The sequence shown here is derived from an EMBL/GenBank/DDBJ whole genome shotgun (WGS) entry which is preliminary data.</text>
</comment>
<gene>
    <name evidence="1" type="ORF">B0A77_11405</name>
</gene>
<dbReference type="OrthoDB" id="945646at2"/>
<organism evidence="1 2">
    <name type="scientific">Flavobacterium branchiophilum</name>
    <dbReference type="NCBI Taxonomy" id="55197"/>
    <lineage>
        <taxon>Bacteria</taxon>
        <taxon>Pseudomonadati</taxon>
        <taxon>Bacteroidota</taxon>
        <taxon>Flavobacteriia</taxon>
        <taxon>Flavobacteriales</taxon>
        <taxon>Flavobacteriaceae</taxon>
        <taxon>Flavobacterium</taxon>
    </lineage>
</organism>
<reference evidence="1 2" key="1">
    <citation type="submission" date="2017-09" db="EMBL/GenBank/DDBJ databases">
        <title>Whole genomes of Flavobacteriaceae.</title>
        <authorList>
            <person name="Stine C."/>
            <person name="Li C."/>
            <person name="Tadesse D."/>
        </authorList>
    </citation>
    <scope>NUCLEOTIDE SEQUENCE [LARGE SCALE GENOMIC DNA]</scope>
    <source>
        <strain evidence="1 2">ATCC 35036</strain>
    </source>
</reference>
<sequence length="284" mass="33120">MKTKLILLLSFFGITSISCSKEEKAISKPINYVVILDLSDRILANNQLEKDAFLIETFFKKFQQKSMQNLILNSKNRFSVKIIPQKNSTLDTDYFENKLQLYLDEISVKDKKTKMQELSNSISKELQKLKKEALYSNKSSAYFGVDIWSFLHDNGAKLSKPNYENTFLMLTDGYFDFENQNHVIQDKNLYTSTQFFKELEGTNWKKIASEKQYGILPINLDPKTNWIIAGISSKNENDILQNEKITYFWNKWLVESKVKNSCFVLNSSKTDMQSKLQAEINKFH</sequence>
<name>A0A2H3KA07_9FLAO</name>
<dbReference type="RefSeq" id="WP_097554518.1">
    <property type="nucleotide sequence ID" value="NZ_PCMW01000067.1"/>
</dbReference>
<evidence type="ECO:0000313" key="1">
    <source>
        <dbReference type="EMBL" id="PDS23182.1"/>
    </source>
</evidence>
<proteinExistence type="predicted"/>
<evidence type="ECO:0000313" key="2">
    <source>
        <dbReference type="Proteomes" id="UP000220828"/>
    </source>
</evidence>
<evidence type="ECO:0008006" key="3">
    <source>
        <dbReference type="Google" id="ProtNLM"/>
    </source>
</evidence>
<dbReference type="Proteomes" id="UP000220828">
    <property type="component" value="Unassembled WGS sequence"/>
</dbReference>